<feature type="domain" description="Fibrinogen C-terminal" evidence="1">
    <location>
        <begin position="383"/>
        <end position="592"/>
    </location>
</feature>
<evidence type="ECO:0000259" key="1">
    <source>
        <dbReference type="PROSITE" id="PS51406"/>
    </source>
</evidence>
<dbReference type="CDD" id="cd00087">
    <property type="entry name" value="FReD"/>
    <property type="match status" value="2"/>
</dbReference>
<dbReference type="InterPro" id="IPR050373">
    <property type="entry name" value="Fibrinogen_C-term_domain"/>
</dbReference>
<proteinExistence type="predicted"/>
<evidence type="ECO:0000313" key="3">
    <source>
        <dbReference type="Proteomes" id="UP000075903"/>
    </source>
</evidence>
<dbReference type="VEuPathDB" id="VectorBase:AMEM21_011739"/>
<dbReference type="STRING" id="30066.A0A182V2A6"/>
<feature type="domain" description="Fibrinogen C-terminal" evidence="1">
    <location>
        <begin position="73"/>
        <end position="255"/>
    </location>
</feature>
<dbReference type="Gene3D" id="3.90.215.10">
    <property type="entry name" value="Gamma Fibrinogen, chain A, domain 1"/>
    <property type="match status" value="2"/>
</dbReference>
<accession>A0A182V2A6</accession>
<dbReference type="PROSITE" id="PS51406">
    <property type="entry name" value="FIBRINOGEN_C_2"/>
    <property type="match status" value="2"/>
</dbReference>
<dbReference type="EnsemblMetazoa" id="AMEM007672-RA">
    <property type="protein sequence ID" value="AMEM007672-PA"/>
    <property type="gene ID" value="AMEM007672"/>
</dbReference>
<dbReference type="AlphaFoldDB" id="A0A182V2A6"/>
<dbReference type="GO" id="GO:0005615">
    <property type="term" value="C:extracellular space"/>
    <property type="evidence" value="ECO:0007669"/>
    <property type="project" value="TreeGrafter"/>
</dbReference>
<protein>
    <recommendedName>
        <fullName evidence="1">Fibrinogen C-terminal domain-containing protein</fullName>
    </recommendedName>
</protein>
<organism evidence="2 3">
    <name type="scientific">Anopheles merus</name>
    <name type="common">Mosquito</name>
    <dbReference type="NCBI Taxonomy" id="30066"/>
    <lineage>
        <taxon>Eukaryota</taxon>
        <taxon>Metazoa</taxon>
        <taxon>Ecdysozoa</taxon>
        <taxon>Arthropoda</taxon>
        <taxon>Hexapoda</taxon>
        <taxon>Insecta</taxon>
        <taxon>Pterygota</taxon>
        <taxon>Neoptera</taxon>
        <taxon>Endopterygota</taxon>
        <taxon>Diptera</taxon>
        <taxon>Nematocera</taxon>
        <taxon>Culicoidea</taxon>
        <taxon>Culicidae</taxon>
        <taxon>Anophelinae</taxon>
        <taxon>Anopheles</taxon>
    </lineage>
</organism>
<dbReference type="SMART" id="SM00186">
    <property type="entry name" value="FBG"/>
    <property type="match status" value="2"/>
</dbReference>
<dbReference type="InterPro" id="IPR002181">
    <property type="entry name" value="Fibrinogen_a/b/g_C_dom"/>
</dbReference>
<dbReference type="InterPro" id="IPR036056">
    <property type="entry name" value="Fibrinogen-like_C"/>
</dbReference>
<evidence type="ECO:0000313" key="2">
    <source>
        <dbReference type="EnsemblMetazoa" id="AMEM007672-PA"/>
    </source>
</evidence>
<dbReference type="VEuPathDB" id="VectorBase:AMEM007672"/>
<name>A0A182V2A6_ANOME</name>
<dbReference type="PANTHER" id="PTHR19143">
    <property type="entry name" value="FIBRINOGEN/TENASCIN/ANGIOPOEITIN"/>
    <property type="match status" value="1"/>
</dbReference>
<dbReference type="SUPFAM" id="SSF56496">
    <property type="entry name" value="Fibrinogen C-terminal domain-like"/>
    <property type="match status" value="2"/>
</dbReference>
<sequence>MDFAIKEDRRTTDQKLSQLGQVMGYNFTTLQNQLNNILNEQAAKANQERMRKEIQTLVTKKDVARFLISSALYARTISFPSCKEKPSELSGKYLIQLAENEEPFLGYCEQTAFGGGWLVVQHRYDGSVDFYRNWTEYRNGFGSVDGESWLGLEKLHQITSARKHELLVELKDFEGNYKYTRYDEFEIGSEAEQYSLKKLGSYTGTAGDSLTHHKGMKFTTKDRDNDESRGMNCAENYEGAWWYMEIHLSNLNGRYTKSLDLKMRGVEQNGTNSSLTGYGYEFLTAKLEYLQYKLMEIGFTMKEDRETIEQKLSEQKILSEGLLWAINQLSQTIGHNLTVLQTQSNTVLSQQTACANHELMRKHIQMLVAKEDRALLSDYSDTIETKSPISSCKGVTGKHFIQPTANDEPFLALCEETSFGGGWLVIQYRFNGSLDFYRNGEAYQNGFGSVDGEFWLGLEHLHQITSARKHELLVELKDFNGNYVYARYDEFEIGGEEEKYELKKLGSYTGTAGDSLTYHKGMKFTTKDRDNDESGSMNCAVNYEGAWWYKECHHVNLNGRYKNTEDAKAMVWYHYKSAHTGMAYSRMLIREV</sequence>
<dbReference type="Pfam" id="PF00147">
    <property type="entry name" value="Fibrinogen_C"/>
    <property type="match status" value="2"/>
</dbReference>
<dbReference type="VEuPathDB" id="VectorBase:AMEM21_013168"/>
<dbReference type="InterPro" id="IPR014716">
    <property type="entry name" value="Fibrinogen_a/b/g_C_1"/>
</dbReference>
<dbReference type="Proteomes" id="UP000075903">
    <property type="component" value="Unassembled WGS sequence"/>
</dbReference>
<dbReference type="PANTHER" id="PTHR19143:SF327">
    <property type="entry name" value="FI21813P1-RELATED"/>
    <property type="match status" value="1"/>
</dbReference>
<reference evidence="2" key="1">
    <citation type="submission" date="2020-05" db="UniProtKB">
        <authorList>
            <consortium name="EnsemblMetazoa"/>
        </authorList>
    </citation>
    <scope>IDENTIFICATION</scope>
    <source>
        <strain evidence="2">MAF</strain>
    </source>
</reference>
<keyword evidence="3" id="KW-1185">Reference proteome</keyword>